<reference evidence="8 9" key="1">
    <citation type="submission" date="2017-03" db="EMBL/GenBank/DDBJ databases">
        <title>Paenibacillus larvae genome sequencing.</title>
        <authorList>
            <person name="Dingman D.W."/>
        </authorList>
    </citation>
    <scope>NUCLEOTIDE SEQUENCE [LARGE SCALE GENOMIC DNA]</scope>
    <source>
        <strain evidence="8 9">SAG 10367</strain>
    </source>
</reference>
<evidence type="ECO:0000313" key="9">
    <source>
        <dbReference type="Proteomes" id="UP000192727"/>
    </source>
</evidence>
<comment type="similarity">
    <text evidence="7">Belongs to the drug/metabolite transporter (DMT) superfamily. Small multidrug resistance (SMR) (TC 2.A.7.1) family.</text>
</comment>
<keyword evidence="2" id="KW-0813">Transport</keyword>
<dbReference type="GeneID" id="64219975"/>
<dbReference type="RefSeq" id="WP_023485249.1">
    <property type="nucleotide sequence ID" value="NZ_CP019794.1"/>
</dbReference>
<evidence type="ECO:0000256" key="6">
    <source>
        <dbReference type="ARBA" id="ARBA00023136"/>
    </source>
</evidence>
<keyword evidence="6" id="KW-0472">Membrane</keyword>
<proteinExistence type="inferred from homology"/>
<keyword evidence="5" id="KW-1133">Transmembrane helix</keyword>
<dbReference type="PANTHER" id="PTHR30561:SF0">
    <property type="entry name" value="GUANIDINIUM EXPORTER"/>
    <property type="match status" value="1"/>
</dbReference>
<evidence type="ECO:0000256" key="5">
    <source>
        <dbReference type="ARBA" id="ARBA00022989"/>
    </source>
</evidence>
<sequence>MAWILVLVAAVLEIVWASGLKYAETFVEWAGVFLLITISYVLLIQSYKRIQVAIAYTVFVGIGTIGTYVMGIYLGEPFSIPQIVFLLILLTGIIGMKLSTGDKDSGHKKAGVE</sequence>
<keyword evidence="3" id="KW-1003">Cell membrane</keyword>
<evidence type="ECO:0000256" key="7">
    <source>
        <dbReference type="RuleBase" id="RU003942"/>
    </source>
</evidence>
<keyword evidence="4 7" id="KW-0812">Transmembrane</keyword>
<dbReference type="InterPro" id="IPR037185">
    <property type="entry name" value="EmrE-like"/>
</dbReference>
<accession>A0A1V0UQQ7</accession>
<organism evidence="8 9">
    <name type="scientific">Paenibacillus larvae subsp. pulvifaciens</name>
    <dbReference type="NCBI Taxonomy" id="1477"/>
    <lineage>
        <taxon>Bacteria</taxon>
        <taxon>Bacillati</taxon>
        <taxon>Bacillota</taxon>
        <taxon>Bacilli</taxon>
        <taxon>Bacillales</taxon>
        <taxon>Paenibacillaceae</taxon>
        <taxon>Paenibacillus</taxon>
    </lineage>
</organism>
<dbReference type="InterPro" id="IPR045324">
    <property type="entry name" value="Small_multidrug_res"/>
</dbReference>
<evidence type="ECO:0000256" key="2">
    <source>
        <dbReference type="ARBA" id="ARBA00022448"/>
    </source>
</evidence>
<evidence type="ECO:0000313" key="8">
    <source>
        <dbReference type="EMBL" id="ARF67471.1"/>
    </source>
</evidence>
<gene>
    <name evidence="8" type="ORF">B7C51_06040</name>
</gene>
<evidence type="ECO:0000256" key="4">
    <source>
        <dbReference type="ARBA" id="ARBA00022692"/>
    </source>
</evidence>
<dbReference type="GO" id="GO:0005886">
    <property type="term" value="C:plasma membrane"/>
    <property type="evidence" value="ECO:0007669"/>
    <property type="project" value="UniProtKB-SubCell"/>
</dbReference>
<dbReference type="AlphaFoldDB" id="A0A1V0UQQ7"/>
<comment type="subcellular location">
    <subcellularLocation>
        <location evidence="1 7">Cell membrane</location>
        <topology evidence="1 7">Multi-pass membrane protein</topology>
    </subcellularLocation>
</comment>
<dbReference type="InterPro" id="IPR000390">
    <property type="entry name" value="Small_drug/metabolite_transptr"/>
</dbReference>
<evidence type="ECO:0000256" key="3">
    <source>
        <dbReference type="ARBA" id="ARBA00022475"/>
    </source>
</evidence>
<name>A0A1V0UQQ7_9BACL</name>
<dbReference type="Gene3D" id="1.10.3730.20">
    <property type="match status" value="1"/>
</dbReference>
<dbReference type="GO" id="GO:0022857">
    <property type="term" value="F:transmembrane transporter activity"/>
    <property type="evidence" value="ECO:0007669"/>
    <property type="project" value="InterPro"/>
</dbReference>
<dbReference type="Pfam" id="PF00893">
    <property type="entry name" value="Multi_Drug_Res"/>
    <property type="match status" value="1"/>
</dbReference>
<dbReference type="EMBL" id="CP020557">
    <property type="protein sequence ID" value="ARF67471.1"/>
    <property type="molecule type" value="Genomic_DNA"/>
</dbReference>
<protein>
    <submittedName>
        <fullName evidence="8">QacE family quaternary ammonium compound efflux SMR transporter</fullName>
    </submittedName>
</protein>
<dbReference type="Proteomes" id="UP000192727">
    <property type="component" value="Chromosome"/>
</dbReference>
<dbReference type="SUPFAM" id="SSF103481">
    <property type="entry name" value="Multidrug resistance efflux transporter EmrE"/>
    <property type="match status" value="1"/>
</dbReference>
<evidence type="ECO:0000256" key="1">
    <source>
        <dbReference type="ARBA" id="ARBA00004651"/>
    </source>
</evidence>
<dbReference type="PANTHER" id="PTHR30561">
    <property type="entry name" value="SMR FAMILY PROTON-DEPENDENT DRUG EFFLUX TRANSPORTER SUGE"/>
    <property type="match status" value="1"/>
</dbReference>